<evidence type="ECO:0000313" key="4">
    <source>
        <dbReference type="Proteomes" id="UP000638560"/>
    </source>
</evidence>
<dbReference type="Proteomes" id="UP000638560">
    <property type="component" value="Unassembled WGS sequence"/>
</dbReference>
<evidence type="ECO:0000256" key="2">
    <source>
        <dbReference type="SAM" id="Phobius"/>
    </source>
</evidence>
<dbReference type="RefSeq" id="WP_196199262.1">
    <property type="nucleotide sequence ID" value="NZ_JADPUN010000032.1"/>
</dbReference>
<evidence type="ECO:0008006" key="5">
    <source>
        <dbReference type="Google" id="ProtNLM"/>
    </source>
</evidence>
<gene>
    <name evidence="3" type="ORF">I0C86_01100</name>
</gene>
<dbReference type="EMBL" id="JADPUN010000032">
    <property type="protein sequence ID" value="MBF9127600.1"/>
    <property type="molecule type" value="Genomic_DNA"/>
</dbReference>
<organism evidence="3 4">
    <name type="scientific">Plantactinospora alkalitolerans</name>
    <dbReference type="NCBI Taxonomy" id="2789879"/>
    <lineage>
        <taxon>Bacteria</taxon>
        <taxon>Bacillati</taxon>
        <taxon>Actinomycetota</taxon>
        <taxon>Actinomycetes</taxon>
        <taxon>Micromonosporales</taxon>
        <taxon>Micromonosporaceae</taxon>
        <taxon>Plantactinospora</taxon>
    </lineage>
</organism>
<keyword evidence="2" id="KW-1133">Transmembrane helix</keyword>
<keyword evidence="2" id="KW-0472">Membrane</keyword>
<comment type="caution">
    <text evidence="3">The sequence shown here is derived from an EMBL/GenBank/DDBJ whole genome shotgun (WGS) entry which is preliminary data.</text>
</comment>
<reference evidence="3 4" key="1">
    <citation type="submission" date="2020-11" db="EMBL/GenBank/DDBJ databases">
        <title>A novel isolate from a Black sea contaminated sediment with potential to produce alkanes: Plantactinospora alkalitolerans sp. nov.</title>
        <authorList>
            <person name="Carro L."/>
            <person name="Veyisoglu A."/>
            <person name="Guven K."/>
            <person name="Schumann P."/>
            <person name="Klenk H.-P."/>
            <person name="Sahin N."/>
        </authorList>
    </citation>
    <scope>NUCLEOTIDE SEQUENCE [LARGE SCALE GENOMIC DNA]</scope>
    <source>
        <strain evidence="3 4">S1510</strain>
    </source>
</reference>
<feature type="compositionally biased region" description="Acidic residues" evidence="1">
    <location>
        <begin position="259"/>
        <end position="269"/>
    </location>
</feature>
<name>A0ABS0GN43_9ACTN</name>
<feature type="transmembrane region" description="Helical" evidence="2">
    <location>
        <begin position="97"/>
        <end position="114"/>
    </location>
</feature>
<keyword evidence="4" id="KW-1185">Reference proteome</keyword>
<accession>A0ABS0GN43</accession>
<evidence type="ECO:0000256" key="1">
    <source>
        <dbReference type="SAM" id="MobiDB-lite"/>
    </source>
</evidence>
<evidence type="ECO:0000313" key="3">
    <source>
        <dbReference type="EMBL" id="MBF9127600.1"/>
    </source>
</evidence>
<keyword evidence="2" id="KW-0812">Transmembrane</keyword>
<feature type="region of interest" description="Disordered" evidence="1">
    <location>
        <begin position="251"/>
        <end position="285"/>
    </location>
</feature>
<proteinExistence type="predicted"/>
<feature type="transmembrane region" description="Helical" evidence="2">
    <location>
        <begin position="38"/>
        <end position="60"/>
    </location>
</feature>
<protein>
    <recommendedName>
        <fullName evidence="5">PH domain-containing protein</fullName>
    </recommendedName>
</protein>
<sequence length="285" mass="30627">MSLRVVRVAAVALGFGALLMAMAVTAWAQPLRDRIEPSWLGYLGYLLASAASVLVPYVVFSRFVCPLRRRPAGFAVDSAARRFLAGTFPRTSGTQSILLLWAGGNFIMSAARTPGGELAFGDWQSAIVPVGLFGVTVVVGVLVPFVRHATVVLDPTGITIWRSRRHRTVIPWDELAPGGPPPPARVGSSVTLYRRGWHPAVGPPRTDELPVGLLNVQPAFLAGAIRRYAEQPQLRAGIGTPTELAQLRADLPPEYGGGIEEDGGEIEEDGAGHRQPVQESDSRQR</sequence>
<feature type="transmembrane region" description="Helical" evidence="2">
    <location>
        <begin position="126"/>
        <end position="146"/>
    </location>
</feature>